<feature type="transmembrane region" description="Helical" evidence="1">
    <location>
        <begin position="279"/>
        <end position="302"/>
    </location>
</feature>
<gene>
    <name evidence="2" type="ORF">BBLFYP81_00804</name>
</gene>
<keyword evidence="1" id="KW-1133">Transmembrane helix</keyword>
<reference evidence="2" key="1">
    <citation type="submission" date="2019-11" db="EMBL/GenBank/DDBJ databases">
        <authorList>
            <person name="Feng L."/>
        </authorList>
    </citation>
    <scope>NUCLEOTIDE SEQUENCE</scope>
    <source>
        <strain evidence="2">BbreveLFYP81</strain>
    </source>
</reference>
<feature type="transmembrane region" description="Helical" evidence="1">
    <location>
        <begin position="12"/>
        <end position="33"/>
    </location>
</feature>
<dbReference type="AlphaFoldDB" id="A0A6N2SEK0"/>
<feature type="transmembrane region" description="Helical" evidence="1">
    <location>
        <begin position="421"/>
        <end position="438"/>
    </location>
</feature>
<protein>
    <recommendedName>
        <fullName evidence="3">DUF2142 domain-containing protein</fullName>
    </recommendedName>
</protein>
<dbReference type="PROSITE" id="PS51257">
    <property type="entry name" value="PROKAR_LIPOPROTEIN"/>
    <property type="match status" value="1"/>
</dbReference>
<feature type="transmembrane region" description="Helical" evidence="1">
    <location>
        <begin position="170"/>
        <end position="186"/>
    </location>
</feature>
<keyword evidence="1" id="KW-0472">Membrane</keyword>
<evidence type="ECO:0008006" key="3">
    <source>
        <dbReference type="Google" id="ProtNLM"/>
    </source>
</evidence>
<dbReference type="Pfam" id="PF09913">
    <property type="entry name" value="DUF2142"/>
    <property type="match status" value="1"/>
</dbReference>
<evidence type="ECO:0000256" key="1">
    <source>
        <dbReference type="SAM" id="Phobius"/>
    </source>
</evidence>
<evidence type="ECO:0000313" key="2">
    <source>
        <dbReference type="EMBL" id="VYS90030.1"/>
    </source>
</evidence>
<organism evidence="2">
    <name type="scientific">Bifidobacterium breve</name>
    <dbReference type="NCBI Taxonomy" id="1685"/>
    <lineage>
        <taxon>Bacteria</taxon>
        <taxon>Bacillati</taxon>
        <taxon>Actinomycetota</taxon>
        <taxon>Actinomycetes</taxon>
        <taxon>Bifidobacteriales</taxon>
        <taxon>Bifidobacteriaceae</taxon>
        <taxon>Bifidobacterium</taxon>
    </lineage>
</organism>
<feature type="transmembrane region" description="Helical" evidence="1">
    <location>
        <begin position="381"/>
        <end position="401"/>
    </location>
</feature>
<name>A0A6N2SEK0_BIFBR</name>
<feature type="transmembrane region" description="Helical" evidence="1">
    <location>
        <begin position="192"/>
        <end position="225"/>
    </location>
</feature>
<sequence length="450" mass="48748">MKRVAHALKGSSCNIAIFLVLFTLQACMFVVQVGPLTIPDPDMHPLSTYALATGQSLNPPVKGKDKHGNAIKKQYLKGDDRLLMIPGAGNILVFDALERAWRGDSLQDGQRSADIMPASQIVVPNETRSNRSNAYFPLDYLPQAIGMKIAMLVNLSPYAQWQAARISNSILYAIMGCFAIALLPRWKSLMALLLVIPPVAFVASSLMIDGMIVALSACMVAAIAAIAGNKHVISLPCTVALGVLAWALACEKLSYAFVAGAALFLPSAVMTVRRKVEFVGVVAVLMGVLCLPWSVLFSSSLAQVNVSHNMSVALSHPILTIGKIVRSMIFLGTYHLTQLPVWYTVMLVVLVLVWLAALVYTVKTTGAVRMAPFAWVGKYRFLILALVIAAAEIAAFVLFVGMTWNDLESMSRFGVFQGIQGRYVLPVLPVFLLGLVIVDDRKVSQRALAC</sequence>
<dbReference type="EMBL" id="CACRSN010000007">
    <property type="protein sequence ID" value="VYS90030.1"/>
    <property type="molecule type" value="Genomic_DNA"/>
</dbReference>
<dbReference type="RefSeq" id="WP_421727225.1">
    <property type="nucleotide sequence ID" value="NZ_CACRSN010000007.1"/>
</dbReference>
<keyword evidence="1" id="KW-0812">Transmembrane</keyword>
<accession>A0A6N2SEK0</accession>
<dbReference type="InterPro" id="IPR018674">
    <property type="entry name" value="DUF2142_membrane"/>
</dbReference>
<proteinExistence type="predicted"/>
<feature type="transmembrane region" description="Helical" evidence="1">
    <location>
        <begin position="341"/>
        <end position="360"/>
    </location>
</feature>